<sequence>MDTASGRSVAAPVLAGKGHGLRLLYQEHPQGQGTIINRCLPQDASMQAEGQYRLDVLGEFTGRVSYRRSAPYLAWNAELERSSRQGWTHQRHLRAKLARDTDHVQLEWEAWQRRYALLLGDFVEESAVLRLSAQSAPDAELSVSVDVGSTRLTGTVRTDLRQGSLLEIETAEQNETVGTRFGGEERLNNRLCSLSANGRAQKFDGKSRDQEADGRGGREDKRVGERVTSPLQRLRTYVAFPFGARSAGGWRLELRQRLGSSLHVDARIKGGQVKLREGDLLEGGGVISPSSPSPDASSAKSPAGPRGALQGFLKLALQREGTPWSTSLALGSRSAGPAVTCRWRKQVAQQDQRGLPHHRATSASTEGNAMWHSWHLNRLEVAAKEGGECWTEPWLEAKAVLRGWSHRVASAQAKLFLPL</sequence>
<keyword evidence="3" id="KW-1185">Reference proteome</keyword>
<feature type="compositionally biased region" description="Basic and acidic residues" evidence="1">
    <location>
        <begin position="201"/>
        <end position="225"/>
    </location>
</feature>
<organism evidence="2 3">
    <name type="scientific">Coccomyxa subellipsoidea</name>
    <dbReference type="NCBI Taxonomy" id="248742"/>
    <lineage>
        <taxon>Eukaryota</taxon>
        <taxon>Viridiplantae</taxon>
        <taxon>Chlorophyta</taxon>
        <taxon>core chlorophytes</taxon>
        <taxon>Trebouxiophyceae</taxon>
        <taxon>Trebouxiophyceae incertae sedis</taxon>
        <taxon>Coccomyxaceae</taxon>
        <taxon>Coccomyxa</taxon>
    </lineage>
</organism>
<comment type="caution">
    <text evidence="2">The sequence shown here is derived from an EMBL/GenBank/DDBJ whole genome shotgun (WGS) entry which is preliminary data.</text>
</comment>
<proteinExistence type="predicted"/>
<feature type="region of interest" description="Disordered" evidence="1">
    <location>
        <begin position="281"/>
        <end position="305"/>
    </location>
</feature>
<feature type="region of interest" description="Disordered" evidence="1">
    <location>
        <begin position="198"/>
        <end position="227"/>
    </location>
</feature>
<feature type="compositionally biased region" description="Low complexity" evidence="1">
    <location>
        <begin position="288"/>
        <end position="305"/>
    </location>
</feature>
<evidence type="ECO:0000313" key="3">
    <source>
        <dbReference type="Proteomes" id="UP001491310"/>
    </source>
</evidence>
<name>A0ABR2Z1V3_9CHLO</name>
<evidence type="ECO:0000313" key="2">
    <source>
        <dbReference type="EMBL" id="KAK9917975.1"/>
    </source>
</evidence>
<dbReference type="EMBL" id="JALJOT010000001">
    <property type="protein sequence ID" value="KAK9917975.1"/>
    <property type="molecule type" value="Genomic_DNA"/>
</dbReference>
<evidence type="ECO:0000256" key="1">
    <source>
        <dbReference type="SAM" id="MobiDB-lite"/>
    </source>
</evidence>
<dbReference type="Proteomes" id="UP001491310">
    <property type="component" value="Unassembled WGS sequence"/>
</dbReference>
<gene>
    <name evidence="2" type="ORF">WJX75_000198</name>
</gene>
<protein>
    <submittedName>
        <fullName evidence="2">Uncharacterized protein</fullName>
    </submittedName>
</protein>
<accession>A0ABR2Z1V3</accession>
<reference evidence="2 3" key="1">
    <citation type="journal article" date="2024" name="Nat. Commun.">
        <title>Phylogenomics reveals the evolutionary origins of lichenization in chlorophyte algae.</title>
        <authorList>
            <person name="Puginier C."/>
            <person name="Libourel C."/>
            <person name="Otte J."/>
            <person name="Skaloud P."/>
            <person name="Haon M."/>
            <person name="Grisel S."/>
            <person name="Petersen M."/>
            <person name="Berrin J.G."/>
            <person name="Delaux P.M."/>
            <person name="Dal Grande F."/>
            <person name="Keller J."/>
        </authorList>
    </citation>
    <scope>NUCLEOTIDE SEQUENCE [LARGE SCALE GENOMIC DNA]</scope>
    <source>
        <strain evidence="2 3">SAG 216-7</strain>
    </source>
</reference>